<dbReference type="AlphaFoldDB" id="W6QT69"/>
<proteinExistence type="predicted"/>
<organism evidence="1 2">
    <name type="scientific">Penicillium roqueforti (strain FM164)</name>
    <dbReference type="NCBI Taxonomy" id="1365484"/>
    <lineage>
        <taxon>Eukaryota</taxon>
        <taxon>Fungi</taxon>
        <taxon>Dikarya</taxon>
        <taxon>Ascomycota</taxon>
        <taxon>Pezizomycotina</taxon>
        <taxon>Eurotiomycetes</taxon>
        <taxon>Eurotiomycetidae</taxon>
        <taxon>Eurotiales</taxon>
        <taxon>Aspergillaceae</taxon>
        <taxon>Penicillium</taxon>
    </lineage>
</organism>
<protein>
    <submittedName>
        <fullName evidence="1">Genomic scaffold, ProqFM164S02</fullName>
    </submittedName>
</protein>
<evidence type="ECO:0000313" key="1">
    <source>
        <dbReference type="EMBL" id="CDM32722.1"/>
    </source>
</evidence>
<sequence length="101" mass="11113">MMNFANGIISNSPYCRQGASRMDVCGDRGGEWSGGEKGGQRLGLAIGPCHPQIIRITVSIYFTNKPACFYSLNRIDNQYVVFSCSQTSLRAFSILNEVPKT</sequence>
<dbReference type="Proteomes" id="UP000030686">
    <property type="component" value="Unassembled WGS sequence"/>
</dbReference>
<accession>W6QT69</accession>
<reference evidence="1" key="1">
    <citation type="journal article" date="2014" name="Nat. Commun.">
        <title>Multiple recent horizontal transfers of a large genomic region in cheese making fungi.</title>
        <authorList>
            <person name="Cheeseman K."/>
            <person name="Ropars J."/>
            <person name="Renault P."/>
            <person name="Dupont J."/>
            <person name="Gouzy J."/>
            <person name="Branca A."/>
            <person name="Abraham A.L."/>
            <person name="Ceppi M."/>
            <person name="Conseiller E."/>
            <person name="Debuchy R."/>
            <person name="Malagnac F."/>
            <person name="Goarin A."/>
            <person name="Silar P."/>
            <person name="Lacoste S."/>
            <person name="Sallet E."/>
            <person name="Bensimon A."/>
            <person name="Giraud T."/>
            <person name="Brygoo Y."/>
        </authorList>
    </citation>
    <scope>NUCLEOTIDE SEQUENCE [LARGE SCALE GENOMIC DNA]</scope>
    <source>
        <strain evidence="1">FM164</strain>
    </source>
</reference>
<gene>
    <name evidence="1" type="ORF">PROQFM164_S02g002873</name>
</gene>
<dbReference type="OrthoDB" id="10305656at2759"/>
<dbReference type="EMBL" id="HG792016">
    <property type="protein sequence ID" value="CDM32722.1"/>
    <property type="molecule type" value="Genomic_DNA"/>
</dbReference>
<name>W6QT69_PENRF</name>
<evidence type="ECO:0000313" key="2">
    <source>
        <dbReference type="Proteomes" id="UP000030686"/>
    </source>
</evidence>
<keyword evidence="2" id="KW-1185">Reference proteome</keyword>